<evidence type="ECO:0000256" key="1">
    <source>
        <dbReference type="SAM" id="SignalP"/>
    </source>
</evidence>
<dbReference type="EMBL" id="CP133548">
    <property type="protein sequence ID" value="WMS87294.1"/>
    <property type="molecule type" value="Genomic_DNA"/>
</dbReference>
<protein>
    <submittedName>
        <fullName evidence="2">Uncharacterized protein</fullName>
    </submittedName>
</protein>
<feature type="chain" id="PRO_5041296436" evidence="1">
    <location>
        <begin position="23"/>
        <end position="142"/>
    </location>
</feature>
<organism evidence="2 3">
    <name type="scientific">Pleionea litopenaei</name>
    <dbReference type="NCBI Taxonomy" id="3070815"/>
    <lineage>
        <taxon>Bacteria</taxon>
        <taxon>Pseudomonadati</taxon>
        <taxon>Pseudomonadota</taxon>
        <taxon>Gammaproteobacteria</taxon>
        <taxon>Oceanospirillales</taxon>
        <taxon>Pleioneaceae</taxon>
        <taxon>Pleionea</taxon>
    </lineage>
</organism>
<name>A0AA51X6W8_9GAMM</name>
<dbReference type="KEGG" id="plei:Q9312_18985"/>
<keyword evidence="3" id="KW-1185">Reference proteome</keyword>
<dbReference type="AlphaFoldDB" id="A0AA51X6W8"/>
<evidence type="ECO:0000313" key="2">
    <source>
        <dbReference type="EMBL" id="WMS87294.1"/>
    </source>
</evidence>
<proteinExistence type="predicted"/>
<dbReference type="Proteomes" id="UP001239782">
    <property type="component" value="Chromosome"/>
</dbReference>
<feature type="signal peptide" evidence="1">
    <location>
        <begin position="1"/>
        <end position="22"/>
    </location>
</feature>
<reference evidence="2 3" key="1">
    <citation type="submission" date="2023-08" db="EMBL/GenBank/DDBJ databases">
        <title>Pleionea litopenaei sp. nov., isolated from stomach of juvenile Litopenaeus vannamei.</title>
        <authorList>
            <person name="Rho A.M."/>
            <person name="Hwang C.Y."/>
        </authorList>
    </citation>
    <scope>NUCLEOTIDE SEQUENCE [LARGE SCALE GENOMIC DNA]</scope>
    <source>
        <strain evidence="2 3">HL-JVS1</strain>
    </source>
</reference>
<sequence length="142" mass="15083">MRLHTTVLAALVATGLATSVSAGKLSIADNTLAVPSSINGNRVEVKVSGPEQFNYKSASFSGDAIVSAGDMGFSQDGLYKFEVLEIKELGEEVVVDDFNGRGQAVRKRVEAIRTSGSFRVKNGMMVDSSLIEVDKKALGIDK</sequence>
<evidence type="ECO:0000313" key="3">
    <source>
        <dbReference type="Proteomes" id="UP001239782"/>
    </source>
</evidence>
<accession>A0AA51X6W8</accession>
<dbReference type="RefSeq" id="WP_309202435.1">
    <property type="nucleotide sequence ID" value="NZ_CP133548.1"/>
</dbReference>
<keyword evidence="1" id="KW-0732">Signal</keyword>
<gene>
    <name evidence="2" type="ORF">Q9312_18985</name>
</gene>